<sequence>MAPSSWRPLDGTGVLRIPRWKKQQMKIGTWNVRSLKSPEKAYNVCKEMQRMKINIMGLSDIRWIGKGKHQIDNNFTMYYSCSDDSSNKLKQLKKRIQHHATDVRKLKELNIRDIVAKEINEWAVDKKLGIPRTVEEEWCSTKNKLLTINETHLKRDWTPKQSWMTEKIYNLMEGRRIYKNSDKGKYTEIDKKIRREVRYARDAWYKCKCDFVEDLYAKHDAFNLHKEIKYLVGQNKTTHQLTDKNNIPILDISGALTEPRSEIMEIRLLAVGPWHLYD</sequence>
<feature type="non-terminal residue" evidence="1">
    <location>
        <position position="278"/>
    </location>
</feature>
<name>A0A8J9YCT4_9NEOP</name>
<evidence type="ECO:0000313" key="2">
    <source>
        <dbReference type="Proteomes" id="UP000838878"/>
    </source>
</evidence>
<dbReference type="AlphaFoldDB" id="A0A8J9YCT4"/>
<dbReference type="EMBL" id="OV170223">
    <property type="protein sequence ID" value="CAH0723026.1"/>
    <property type="molecule type" value="Genomic_DNA"/>
</dbReference>
<dbReference type="Proteomes" id="UP000838878">
    <property type="component" value="Chromosome 3"/>
</dbReference>
<organism evidence="1 2">
    <name type="scientific">Brenthis ino</name>
    <name type="common">lesser marbled fritillary</name>
    <dbReference type="NCBI Taxonomy" id="405034"/>
    <lineage>
        <taxon>Eukaryota</taxon>
        <taxon>Metazoa</taxon>
        <taxon>Ecdysozoa</taxon>
        <taxon>Arthropoda</taxon>
        <taxon>Hexapoda</taxon>
        <taxon>Insecta</taxon>
        <taxon>Pterygota</taxon>
        <taxon>Neoptera</taxon>
        <taxon>Endopterygota</taxon>
        <taxon>Lepidoptera</taxon>
        <taxon>Glossata</taxon>
        <taxon>Ditrysia</taxon>
        <taxon>Papilionoidea</taxon>
        <taxon>Nymphalidae</taxon>
        <taxon>Heliconiinae</taxon>
        <taxon>Argynnini</taxon>
        <taxon>Brenthis</taxon>
    </lineage>
</organism>
<accession>A0A8J9YCT4</accession>
<gene>
    <name evidence="1" type="ORF">BINO364_LOCUS8903</name>
</gene>
<dbReference type="Gene3D" id="3.60.10.10">
    <property type="entry name" value="Endonuclease/exonuclease/phosphatase"/>
    <property type="match status" value="1"/>
</dbReference>
<dbReference type="SUPFAM" id="SSF56219">
    <property type="entry name" value="DNase I-like"/>
    <property type="match status" value="1"/>
</dbReference>
<proteinExistence type="predicted"/>
<evidence type="ECO:0000313" key="1">
    <source>
        <dbReference type="EMBL" id="CAH0723026.1"/>
    </source>
</evidence>
<protein>
    <submittedName>
        <fullName evidence="1">Uncharacterized protein</fullName>
    </submittedName>
</protein>
<dbReference type="OrthoDB" id="414666at2759"/>
<dbReference type="InterPro" id="IPR036691">
    <property type="entry name" value="Endo/exonu/phosph_ase_sf"/>
</dbReference>
<reference evidence="1" key="1">
    <citation type="submission" date="2021-12" db="EMBL/GenBank/DDBJ databases">
        <authorList>
            <person name="Martin H S."/>
        </authorList>
    </citation>
    <scope>NUCLEOTIDE SEQUENCE</scope>
</reference>
<keyword evidence="2" id="KW-1185">Reference proteome</keyword>